<accession>A0A2W1JS98</accession>
<dbReference type="Pfam" id="PF11103">
    <property type="entry name" value="DUF2887"/>
    <property type="match status" value="1"/>
</dbReference>
<dbReference type="EMBL" id="PQWO01000005">
    <property type="protein sequence ID" value="PZD73542.1"/>
    <property type="molecule type" value="Genomic_DNA"/>
</dbReference>
<protein>
    <recommendedName>
        <fullName evidence="3">Rpn family recombination-promoting nuclease/putative transposase</fullName>
    </recommendedName>
</protein>
<dbReference type="PANTHER" id="PTHR35586:SF2">
    <property type="entry name" value="SLL1542 PROTEIN"/>
    <property type="match status" value="1"/>
</dbReference>
<dbReference type="InterPro" id="IPR010106">
    <property type="entry name" value="RpnA"/>
</dbReference>
<evidence type="ECO:0000313" key="1">
    <source>
        <dbReference type="EMBL" id="PZD73542.1"/>
    </source>
</evidence>
<reference evidence="1 2" key="1">
    <citation type="journal article" date="2018" name="Sci. Rep.">
        <title>A novel species of the marine cyanobacterium Acaryochloris with a unique pigment content and lifestyle.</title>
        <authorList>
            <person name="Partensky F."/>
            <person name="Six C."/>
            <person name="Ratin M."/>
            <person name="Garczarek L."/>
            <person name="Vaulot D."/>
            <person name="Probert I."/>
            <person name="Calteau A."/>
            <person name="Gourvil P."/>
            <person name="Marie D."/>
            <person name="Grebert T."/>
            <person name="Bouchier C."/>
            <person name="Le Panse S."/>
            <person name="Gachenot M."/>
            <person name="Rodriguez F."/>
            <person name="Garrido J.L."/>
        </authorList>
    </citation>
    <scope>NUCLEOTIDE SEQUENCE [LARGE SCALE GENOMIC DNA]</scope>
    <source>
        <strain evidence="1 2">RCC1774</strain>
    </source>
</reference>
<dbReference type="Proteomes" id="UP000248857">
    <property type="component" value="Unassembled WGS sequence"/>
</dbReference>
<gene>
    <name evidence="1" type="ORF">C1752_02056</name>
</gene>
<evidence type="ECO:0000313" key="2">
    <source>
        <dbReference type="Proteomes" id="UP000248857"/>
    </source>
</evidence>
<organism evidence="1 2">
    <name type="scientific">Acaryochloris thomasi RCC1774</name>
    <dbReference type="NCBI Taxonomy" id="1764569"/>
    <lineage>
        <taxon>Bacteria</taxon>
        <taxon>Bacillati</taxon>
        <taxon>Cyanobacteriota</taxon>
        <taxon>Cyanophyceae</taxon>
        <taxon>Acaryochloridales</taxon>
        <taxon>Acaryochloridaceae</taxon>
        <taxon>Acaryochloris</taxon>
        <taxon>Acaryochloris thomasi</taxon>
    </lineage>
</organism>
<dbReference type="NCBIfam" id="TIGR01784">
    <property type="entry name" value="T_den_put_tspse"/>
    <property type="match status" value="1"/>
</dbReference>
<dbReference type="PANTHER" id="PTHR35586">
    <property type="entry name" value="SLL1691 PROTEIN"/>
    <property type="match status" value="1"/>
</dbReference>
<name>A0A2W1JS98_9CYAN</name>
<dbReference type="RefSeq" id="WP_110986018.1">
    <property type="nucleotide sequence ID" value="NZ_CAWNWM010000005.1"/>
</dbReference>
<dbReference type="OrthoDB" id="452374at2"/>
<dbReference type="AlphaFoldDB" id="A0A2W1JS98"/>
<proteinExistence type="predicted"/>
<sequence length="271" mass="31302">MKRDAIFYKIFQRFPSLLFTLLDHPPDQVRGYRFESIEVKEPNFRIDGVFLPPENASPKVIYFAEFQFQPDELLYHRFFAEALLYLYRNPYLYDDWRGIVIYPSRSLEPANTTIHRSLLDSPQVQRFYLDELGALDQKNAGVSLMQLTIAPEAQLAEQAKQLIQQVKQEDTGILAKKEIIDVITTIAVYKFANLSREEVEAMLDITLKETRIAQELKEEGREEGRAEMLAVTVPVLLKAGMTVEQIAKQLKVEVEAVRRAAQDDEMSGRDR</sequence>
<evidence type="ECO:0008006" key="3">
    <source>
        <dbReference type="Google" id="ProtNLM"/>
    </source>
</evidence>
<dbReference type="InterPro" id="IPR022573">
    <property type="entry name" value="DUF2887"/>
</dbReference>
<keyword evidence="2" id="KW-1185">Reference proteome</keyword>
<comment type="caution">
    <text evidence="1">The sequence shown here is derived from an EMBL/GenBank/DDBJ whole genome shotgun (WGS) entry which is preliminary data.</text>
</comment>